<evidence type="ECO:0000313" key="1">
    <source>
        <dbReference type="EMBL" id="EEA90884.1"/>
    </source>
</evidence>
<sequence>MRARVEDRRCVRVRQARRLWPSVFPRNEPKMLFQIFEFC</sequence>
<reference evidence="1 2" key="1">
    <citation type="submission" date="2008-10" db="EMBL/GenBank/DDBJ databases">
        <title>Draft genome sequence of Collinsella stercoris (DSM 13279).</title>
        <authorList>
            <person name="Sudarsanam P."/>
            <person name="Ley R."/>
            <person name="Guruge J."/>
            <person name="Turnbaugh P.J."/>
            <person name="Mahowald M."/>
            <person name="Liep D."/>
            <person name="Gordon J."/>
        </authorList>
    </citation>
    <scope>NUCLEOTIDE SEQUENCE [LARGE SCALE GENOMIC DNA]</scope>
    <source>
        <strain evidence="1 2">DSM 13279</strain>
    </source>
</reference>
<dbReference type="STRING" id="445975.COLSTE_00922"/>
<protein>
    <submittedName>
        <fullName evidence="1">Uncharacterized protein</fullName>
    </submittedName>
</protein>
<keyword evidence="2" id="KW-1185">Reference proteome</keyword>
<gene>
    <name evidence="1" type="ORF">COLSTE_00922</name>
</gene>
<proteinExistence type="predicted"/>
<accession>B6GA29</accession>
<dbReference type="AlphaFoldDB" id="B6GA29"/>
<reference evidence="1 2" key="2">
    <citation type="submission" date="2008-10" db="EMBL/GenBank/DDBJ databases">
        <authorList>
            <person name="Fulton L."/>
            <person name="Clifton S."/>
            <person name="Fulton B."/>
            <person name="Xu J."/>
            <person name="Minx P."/>
            <person name="Pepin K.H."/>
            <person name="Johnson M."/>
            <person name="Thiruvilangam P."/>
            <person name="Bhonagiri V."/>
            <person name="Nash W.E."/>
            <person name="Mardis E.R."/>
            <person name="Wilson R.K."/>
        </authorList>
    </citation>
    <scope>NUCLEOTIDE SEQUENCE [LARGE SCALE GENOMIC DNA]</scope>
    <source>
        <strain evidence="1 2">DSM 13279</strain>
    </source>
</reference>
<dbReference type="Proteomes" id="UP000003560">
    <property type="component" value="Unassembled WGS sequence"/>
</dbReference>
<dbReference type="HOGENOM" id="CLU_3308001_0_0_11"/>
<name>B6GA29_9ACTN</name>
<organism evidence="1 2">
    <name type="scientific">Collinsella stercoris DSM 13279</name>
    <dbReference type="NCBI Taxonomy" id="445975"/>
    <lineage>
        <taxon>Bacteria</taxon>
        <taxon>Bacillati</taxon>
        <taxon>Actinomycetota</taxon>
        <taxon>Coriobacteriia</taxon>
        <taxon>Coriobacteriales</taxon>
        <taxon>Coriobacteriaceae</taxon>
        <taxon>Collinsella</taxon>
    </lineage>
</organism>
<dbReference type="EMBL" id="ABXJ01000055">
    <property type="protein sequence ID" value="EEA90884.1"/>
    <property type="molecule type" value="Genomic_DNA"/>
</dbReference>
<comment type="caution">
    <text evidence="1">The sequence shown here is derived from an EMBL/GenBank/DDBJ whole genome shotgun (WGS) entry which is preliminary data.</text>
</comment>
<evidence type="ECO:0000313" key="2">
    <source>
        <dbReference type="Proteomes" id="UP000003560"/>
    </source>
</evidence>